<dbReference type="GO" id="GO:0031505">
    <property type="term" value="P:fungal-type cell wall organization"/>
    <property type="evidence" value="ECO:0007669"/>
    <property type="project" value="TreeGrafter"/>
</dbReference>
<dbReference type="PANTHER" id="PTHR35778:SF1">
    <property type="entry name" value="SIGNALING MUCIN HKR1-RELATED"/>
    <property type="match status" value="1"/>
</dbReference>
<gene>
    <name evidence="2" type="ORF">MVEN_01728100</name>
</gene>
<protein>
    <submittedName>
        <fullName evidence="2">Uncharacterized protein</fullName>
    </submittedName>
</protein>
<dbReference type="GO" id="GO:0005576">
    <property type="term" value="C:extracellular region"/>
    <property type="evidence" value="ECO:0007669"/>
    <property type="project" value="TreeGrafter"/>
</dbReference>
<dbReference type="GO" id="GO:0006972">
    <property type="term" value="P:hyperosmotic response"/>
    <property type="evidence" value="ECO:0007669"/>
    <property type="project" value="TreeGrafter"/>
</dbReference>
<evidence type="ECO:0000313" key="3">
    <source>
        <dbReference type="Proteomes" id="UP000620124"/>
    </source>
</evidence>
<dbReference type="InterPro" id="IPR039295">
    <property type="entry name" value="MSB2"/>
</dbReference>
<evidence type="ECO:0000256" key="1">
    <source>
        <dbReference type="SAM" id="SignalP"/>
    </source>
</evidence>
<comment type="caution">
    <text evidence="2">The sequence shown here is derived from an EMBL/GenBank/DDBJ whole genome shotgun (WGS) entry which is preliminary data.</text>
</comment>
<accession>A0A8H6XMG9</accession>
<proteinExistence type="predicted"/>
<dbReference type="AlphaFoldDB" id="A0A8H6XMG9"/>
<keyword evidence="1" id="KW-0732">Signal</keyword>
<dbReference type="GO" id="GO:0009986">
    <property type="term" value="C:cell surface"/>
    <property type="evidence" value="ECO:0007669"/>
    <property type="project" value="TreeGrafter"/>
</dbReference>
<sequence>MVSSLISFVLLFTLGHTIGAASLRSSPARELGDAMVNSARDTPALPSGLPYAIVPPSGGRQDPGSGVSLISLLLDSTLRWDFVINSPTTVAQIFATVSSSITNATSTSADAITPYGLEVYMPASYTGPADVDQLQTLYLAYFPTNAVDALQLQIADPRSSNFDQNIYAALGAQVISTLPLDSVSSGVVALWATTGVRLN</sequence>
<feature type="chain" id="PRO_5034809686" evidence="1">
    <location>
        <begin position="21"/>
        <end position="199"/>
    </location>
</feature>
<keyword evidence="3" id="KW-1185">Reference proteome</keyword>
<dbReference type="GO" id="GO:0001402">
    <property type="term" value="P:signal transduction involved in filamentous growth"/>
    <property type="evidence" value="ECO:0007669"/>
    <property type="project" value="TreeGrafter"/>
</dbReference>
<name>A0A8H6XMG9_9AGAR</name>
<dbReference type="GO" id="GO:0030010">
    <property type="term" value="P:establishment of cell polarity"/>
    <property type="evidence" value="ECO:0007669"/>
    <property type="project" value="TreeGrafter"/>
</dbReference>
<feature type="signal peptide" evidence="1">
    <location>
        <begin position="1"/>
        <end position="20"/>
    </location>
</feature>
<dbReference type="OrthoDB" id="3366093at2759"/>
<evidence type="ECO:0000313" key="2">
    <source>
        <dbReference type="EMBL" id="KAF7342980.1"/>
    </source>
</evidence>
<dbReference type="GO" id="GO:0005886">
    <property type="term" value="C:plasma membrane"/>
    <property type="evidence" value="ECO:0007669"/>
    <property type="project" value="InterPro"/>
</dbReference>
<dbReference type="Proteomes" id="UP000620124">
    <property type="component" value="Unassembled WGS sequence"/>
</dbReference>
<organism evidence="2 3">
    <name type="scientific">Mycena venus</name>
    <dbReference type="NCBI Taxonomy" id="2733690"/>
    <lineage>
        <taxon>Eukaryota</taxon>
        <taxon>Fungi</taxon>
        <taxon>Dikarya</taxon>
        <taxon>Basidiomycota</taxon>
        <taxon>Agaricomycotina</taxon>
        <taxon>Agaricomycetes</taxon>
        <taxon>Agaricomycetidae</taxon>
        <taxon>Agaricales</taxon>
        <taxon>Marasmiineae</taxon>
        <taxon>Mycenaceae</taxon>
        <taxon>Mycena</taxon>
    </lineage>
</organism>
<dbReference type="GO" id="GO:0030427">
    <property type="term" value="C:site of polarized growth"/>
    <property type="evidence" value="ECO:0007669"/>
    <property type="project" value="TreeGrafter"/>
</dbReference>
<dbReference type="EMBL" id="JACAZI010000016">
    <property type="protein sequence ID" value="KAF7342980.1"/>
    <property type="molecule type" value="Genomic_DNA"/>
</dbReference>
<reference evidence="2" key="1">
    <citation type="submission" date="2020-05" db="EMBL/GenBank/DDBJ databases">
        <title>Mycena genomes resolve the evolution of fungal bioluminescence.</title>
        <authorList>
            <person name="Tsai I.J."/>
        </authorList>
    </citation>
    <scope>NUCLEOTIDE SEQUENCE</scope>
    <source>
        <strain evidence="2">CCC161011</strain>
    </source>
</reference>
<dbReference type="GO" id="GO:0005034">
    <property type="term" value="F:osmosensor activity"/>
    <property type="evidence" value="ECO:0007669"/>
    <property type="project" value="InterPro"/>
</dbReference>
<dbReference type="GO" id="GO:0007232">
    <property type="term" value="P:osmosensory signaling pathway via Sho1 osmosensor"/>
    <property type="evidence" value="ECO:0007669"/>
    <property type="project" value="InterPro"/>
</dbReference>
<dbReference type="PANTHER" id="PTHR35778">
    <property type="entry name" value="SIGNALING MUCIN HKR1-RELATED"/>
    <property type="match status" value="1"/>
</dbReference>